<keyword evidence="3" id="KW-1133">Transmembrane helix</keyword>
<protein>
    <submittedName>
        <fullName evidence="4">Competence type IV pilus minor pilin ComGD</fullName>
    </submittedName>
</protein>
<gene>
    <name evidence="4" type="primary">comGD</name>
    <name evidence="4" type="ORF">ACFFGV_03385</name>
</gene>
<keyword evidence="5" id="KW-1185">Reference proteome</keyword>
<dbReference type="NCBIfam" id="NF040982">
    <property type="entry name" value="ComGD"/>
    <property type="match status" value="1"/>
</dbReference>
<evidence type="ECO:0000256" key="2">
    <source>
        <dbReference type="ARBA" id="ARBA00023287"/>
    </source>
</evidence>
<evidence type="ECO:0000256" key="1">
    <source>
        <dbReference type="ARBA" id="ARBA00004241"/>
    </source>
</evidence>
<dbReference type="SUPFAM" id="SSF54523">
    <property type="entry name" value="Pili subunits"/>
    <property type="match status" value="1"/>
</dbReference>
<dbReference type="Pfam" id="PF07963">
    <property type="entry name" value="N_methyl"/>
    <property type="match status" value="1"/>
</dbReference>
<proteinExistence type="predicted"/>
<feature type="transmembrane region" description="Helical" evidence="3">
    <location>
        <begin position="12"/>
        <end position="35"/>
    </location>
</feature>
<sequence length="150" mass="17838">MNPPKQDKSSGFTFLEMLIVLAIMGVLLTISIPMTNRLQTSYKERMFLEQFKADVLLTQQQSMTTGDHYRIILYEQERYYRLYSENNHQLIQENHLPEDWILQSYTIDRKIQFDSNGRIRSPGTLFLRTPQSTYRIIFPLGKGRYYVKES</sequence>
<accession>A0ABV6LJZ3</accession>
<dbReference type="PIRSF" id="PIRSF021292">
    <property type="entry name" value="Competence_ComGD"/>
    <property type="match status" value="1"/>
</dbReference>
<evidence type="ECO:0000313" key="5">
    <source>
        <dbReference type="Proteomes" id="UP001589836"/>
    </source>
</evidence>
<dbReference type="NCBIfam" id="TIGR02532">
    <property type="entry name" value="IV_pilin_GFxxxE"/>
    <property type="match status" value="1"/>
</dbReference>
<keyword evidence="3" id="KW-0812">Transmembrane</keyword>
<reference evidence="4 5" key="1">
    <citation type="submission" date="2024-09" db="EMBL/GenBank/DDBJ databases">
        <authorList>
            <person name="Sun Q."/>
            <person name="Mori K."/>
        </authorList>
    </citation>
    <scope>NUCLEOTIDE SEQUENCE [LARGE SCALE GENOMIC DNA]</scope>
    <source>
        <strain evidence="4 5">NCAIM B.02529</strain>
    </source>
</reference>
<name>A0ABV6LJZ3_9BACI</name>
<dbReference type="InterPro" id="IPR045584">
    <property type="entry name" value="Pilin-like"/>
</dbReference>
<keyword evidence="3" id="KW-0472">Membrane</keyword>
<keyword evidence="2" id="KW-0178">Competence</keyword>
<dbReference type="InterPro" id="IPR012902">
    <property type="entry name" value="N_methyl_site"/>
</dbReference>
<organism evidence="4 5">
    <name type="scientific">Pontibacillus salicampi</name>
    <dbReference type="NCBI Taxonomy" id="1449801"/>
    <lineage>
        <taxon>Bacteria</taxon>
        <taxon>Bacillati</taxon>
        <taxon>Bacillota</taxon>
        <taxon>Bacilli</taxon>
        <taxon>Bacillales</taxon>
        <taxon>Bacillaceae</taxon>
        <taxon>Pontibacillus</taxon>
    </lineage>
</organism>
<comment type="caution">
    <text evidence="4">The sequence shown here is derived from an EMBL/GenBank/DDBJ whole genome shotgun (WGS) entry which is preliminary data.</text>
</comment>
<evidence type="ECO:0000313" key="4">
    <source>
        <dbReference type="EMBL" id="MFC0522629.1"/>
    </source>
</evidence>
<dbReference type="Gene3D" id="3.30.700.10">
    <property type="entry name" value="Glycoprotein, Type 4 Pilin"/>
    <property type="match status" value="1"/>
</dbReference>
<dbReference type="Proteomes" id="UP001589836">
    <property type="component" value="Unassembled WGS sequence"/>
</dbReference>
<comment type="subcellular location">
    <subcellularLocation>
        <location evidence="1">Cell surface</location>
    </subcellularLocation>
</comment>
<dbReference type="RefSeq" id="WP_377345150.1">
    <property type="nucleotide sequence ID" value="NZ_JBHLTP010000003.1"/>
</dbReference>
<dbReference type="InterPro" id="IPR016785">
    <property type="entry name" value="ComGD"/>
</dbReference>
<dbReference type="EMBL" id="JBHLTP010000003">
    <property type="protein sequence ID" value="MFC0522629.1"/>
    <property type="molecule type" value="Genomic_DNA"/>
</dbReference>
<evidence type="ECO:0000256" key="3">
    <source>
        <dbReference type="SAM" id="Phobius"/>
    </source>
</evidence>